<dbReference type="InterPro" id="IPR014710">
    <property type="entry name" value="RmlC-like_jellyroll"/>
</dbReference>
<reference evidence="5" key="1">
    <citation type="journal article" date="2018" name="Int. J. Syst. Evol. Microbiol.">
        <title>Neptunicella marina gen. nov., sp. nov., isolated from surface seawater.</title>
        <authorList>
            <person name="Liu X."/>
            <person name="Lai Q."/>
            <person name="Du Y."/>
            <person name="Zhang X."/>
            <person name="Liu Z."/>
            <person name="Sun F."/>
            <person name="Shao Z."/>
        </authorList>
    </citation>
    <scope>NUCLEOTIDE SEQUENCE</scope>
    <source>
        <strain evidence="5">S27-2</strain>
    </source>
</reference>
<dbReference type="EMBL" id="JACNEP010000006">
    <property type="protein sequence ID" value="MBC3766098.1"/>
    <property type="molecule type" value="Genomic_DNA"/>
</dbReference>
<gene>
    <name evidence="5" type="ORF">H8B19_09415</name>
</gene>
<dbReference type="CDD" id="cd05401">
    <property type="entry name" value="NT_GlnE_GlnD_like"/>
    <property type="match status" value="1"/>
</dbReference>
<dbReference type="SUPFAM" id="SSF54631">
    <property type="entry name" value="CBS-domain pair"/>
    <property type="match status" value="1"/>
</dbReference>
<dbReference type="GO" id="GO:0008773">
    <property type="term" value="F:[protein-PII] uridylyltransferase activity"/>
    <property type="evidence" value="ECO:0007669"/>
    <property type="project" value="InterPro"/>
</dbReference>
<protein>
    <submittedName>
        <fullName evidence="5">Cyclic nucleotide-binding/CBS domain-containing protein</fullName>
    </submittedName>
</protein>
<keyword evidence="1" id="KW-0677">Repeat</keyword>
<dbReference type="InterPro" id="IPR000595">
    <property type="entry name" value="cNMP-bd_dom"/>
</dbReference>
<organism evidence="5 6">
    <name type="scientific">Neptunicella marina</name>
    <dbReference type="NCBI Taxonomy" id="2125989"/>
    <lineage>
        <taxon>Bacteria</taxon>
        <taxon>Pseudomonadati</taxon>
        <taxon>Pseudomonadota</taxon>
        <taxon>Gammaproteobacteria</taxon>
        <taxon>Alteromonadales</taxon>
        <taxon>Alteromonadaceae</taxon>
        <taxon>Neptunicella</taxon>
    </lineage>
</organism>
<feature type="domain" description="CBS" evidence="4">
    <location>
        <begin position="210"/>
        <end position="269"/>
    </location>
</feature>
<dbReference type="AlphaFoldDB" id="A0A8J6IUX1"/>
<dbReference type="PROSITE" id="PS50042">
    <property type="entry name" value="CNMP_BINDING_3"/>
    <property type="match status" value="1"/>
</dbReference>
<keyword evidence="6" id="KW-1185">Reference proteome</keyword>
<dbReference type="Pfam" id="PF00571">
    <property type="entry name" value="CBS"/>
    <property type="match status" value="2"/>
</dbReference>
<dbReference type="PROSITE" id="PS51371">
    <property type="entry name" value="CBS"/>
    <property type="match status" value="2"/>
</dbReference>
<dbReference type="Pfam" id="PF10335">
    <property type="entry name" value="DUF294_C"/>
    <property type="match status" value="1"/>
</dbReference>
<dbReference type="InterPro" id="IPR018490">
    <property type="entry name" value="cNMP-bd_dom_sf"/>
</dbReference>
<dbReference type="Gene3D" id="2.60.120.10">
    <property type="entry name" value="Jelly Rolls"/>
    <property type="match status" value="1"/>
</dbReference>
<evidence type="ECO:0000256" key="2">
    <source>
        <dbReference type="PROSITE-ProRule" id="PRU00703"/>
    </source>
</evidence>
<evidence type="ECO:0000313" key="6">
    <source>
        <dbReference type="Proteomes" id="UP000601768"/>
    </source>
</evidence>
<dbReference type="PANTHER" id="PTHR48108:SF31">
    <property type="entry name" value="CBS DOMAIN AND CYCLIC NUCLEOTIDE-REGULATED NUCLEOTIDYLTRANSFERASE"/>
    <property type="match status" value="1"/>
</dbReference>
<feature type="domain" description="Cyclic nucleotide-binding" evidence="3">
    <location>
        <begin position="46"/>
        <end position="124"/>
    </location>
</feature>
<comment type="caution">
    <text evidence="5">The sequence shown here is derived from an EMBL/GenBank/DDBJ whole genome shotgun (WGS) entry which is preliminary data.</text>
</comment>
<name>A0A8J6IUX1_9ALTE</name>
<feature type="domain" description="CBS" evidence="4">
    <location>
        <begin position="146"/>
        <end position="202"/>
    </location>
</feature>
<dbReference type="Pfam" id="PF03445">
    <property type="entry name" value="DUF294"/>
    <property type="match status" value="1"/>
</dbReference>
<evidence type="ECO:0000259" key="3">
    <source>
        <dbReference type="PROSITE" id="PS50042"/>
    </source>
</evidence>
<keyword evidence="2" id="KW-0129">CBS domain</keyword>
<dbReference type="InterPro" id="IPR018821">
    <property type="entry name" value="DUF294_put_nucleoTrafse_sb-bd"/>
</dbReference>
<dbReference type="InterPro" id="IPR046342">
    <property type="entry name" value="CBS_dom_sf"/>
</dbReference>
<dbReference type="InterPro" id="IPR051462">
    <property type="entry name" value="CBS_domain-containing"/>
</dbReference>
<dbReference type="InterPro" id="IPR000644">
    <property type="entry name" value="CBS_dom"/>
</dbReference>
<dbReference type="InterPro" id="IPR005105">
    <property type="entry name" value="GlnD_Uridyltrans_N"/>
</dbReference>
<dbReference type="Proteomes" id="UP000601768">
    <property type="component" value="Unassembled WGS sequence"/>
</dbReference>
<evidence type="ECO:0000313" key="5">
    <source>
        <dbReference type="EMBL" id="MBC3766098.1"/>
    </source>
</evidence>
<sequence>MVVDFLITSPPFDLLTDSDLHRVAQNIEVQYYRKGHICGHSTLGGLRIIRSGAIDIRSEDDRLLNRMGEGESYNLEALFAEYPDAIVRLYEDSLLYTLPDDIYQQIITRNRDFARYYERQVNRRLRRAARYTPEPHNLMRRVSAHMSRDLLVLNPQTSIKEAAALMSDKRVSSAPVVEQNKLRGIVTDRDFRSRVIAKGLDYERPVSDIMTQQLITLSENSTLFDATLTMVKAKIHHLPIVAQQDKDSLVGIVTASDLMLVKQDDPVYVVQHIGRATNTESMKHVVDGMPQMMVEWINAGIKVAQISHFLTAISDAVTKRLIELAIEKFGPAPVAFCWLGFGSQGRAEQLVNADQDNGLVIDNSATPEQLTYFSRLAKFVCDGLNECGYVYCPGKIMAMTDEWRQPLSIWQQTVSKWAQSPTPDAVMRVSIFFDIRAIYGESALCDQLQEHMLKTASSNSIFLAALADNVLSQTPPLGIFRRFLVERNGEHKDSLDLKKRGVIPIIDMMRIHALANNIKAVNTKERLQALVEAKVMTVKDSRNMQDAYDFIMQTRAEAQAATIDKEGIEAVSNYVDPDNLPEHHRHHLKDAFEVVNNAQNTIRLRYRGGI</sequence>
<dbReference type="SUPFAM" id="SSF51206">
    <property type="entry name" value="cAMP-binding domain-like"/>
    <property type="match status" value="1"/>
</dbReference>
<dbReference type="PANTHER" id="PTHR48108">
    <property type="entry name" value="CBS DOMAIN-CONTAINING PROTEIN CBSX2, CHLOROPLASTIC"/>
    <property type="match status" value="1"/>
</dbReference>
<dbReference type="Gene3D" id="3.10.580.10">
    <property type="entry name" value="CBS-domain"/>
    <property type="match status" value="1"/>
</dbReference>
<proteinExistence type="predicted"/>
<evidence type="ECO:0000256" key="1">
    <source>
        <dbReference type="ARBA" id="ARBA00022737"/>
    </source>
</evidence>
<reference evidence="5" key="2">
    <citation type="submission" date="2020-08" db="EMBL/GenBank/DDBJ databases">
        <authorList>
            <person name="Lai Q."/>
        </authorList>
    </citation>
    <scope>NUCLEOTIDE SEQUENCE</scope>
    <source>
        <strain evidence="5">S27-2</strain>
    </source>
</reference>
<evidence type="ECO:0000259" key="4">
    <source>
        <dbReference type="PROSITE" id="PS51371"/>
    </source>
</evidence>
<dbReference type="SMART" id="SM00116">
    <property type="entry name" value="CBS"/>
    <property type="match status" value="2"/>
</dbReference>
<dbReference type="CDD" id="cd04587">
    <property type="entry name" value="CBS_pair_CAP-ED_NT_Pol-beta-like_DUF294_assoc"/>
    <property type="match status" value="1"/>
</dbReference>
<accession>A0A8J6IUX1</accession>